<gene>
    <name evidence="2" type="ORF">GCM10020221_35340</name>
</gene>
<organism evidence="2 3">
    <name type="scientific">Streptomyces thioluteus</name>
    <dbReference type="NCBI Taxonomy" id="66431"/>
    <lineage>
        <taxon>Bacteria</taxon>
        <taxon>Bacillati</taxon>
        <taxon>Actinomycetota</taxon>
        <taxon>Actinomycetes</taxon>
        <taxon>Kitasatosporales</taxon>
        <taxon>Streptomycetaceae</taxon>
        <taxon>Streptomyces</taxon>
    </lineage>
</organism>
<feature type="compositionally biased region" description="Gly residues" evidence="1">
    <location>
        <begin position="67"/>
        <end position="78"/>
    </location>
</feature>
<evidence type="ECO:0000313" key="3">
    <source>
        <dbReference type="Proteomes" id="UP001501102"/>
    </source>
</evidence>
<comment type="caution">
    <text evidence="2">The sequence shown here is derived from an EMBL/GenBank/DDBJ whole genome shotgun (WGS) entry which is preliminary data.</text>
</comment>
<feature type="compositionally biased region" description="Gly residues" evidence="1">
    <location>
        <begin position="1"/>
        <end position="11"/>
    </location>
</feature>
<feature type="compositionally biased region" description="Low complexity" evidence="1">
    <location>
        <begin position="155"/>
        <end position="170"/>
    </location>
</feature>
<keyword evidence="3" id="KW-1185">Reference proteome</keyword>
<evidence type="ECO:0000313" key="2">
    <source>
        <dbReference type="EMBL" id="GAA2936547.1"/>
    </source>
</evidence>
<accession>A0ABN3X5M6</accession>
<proteinExistence type="predicted"/>
<evidence type="ECO:0000256" key="1">
    <source>
        <dbReference type="SAM" id="MobiDB-lite"/>
    </source>
</evidence>
<protein>
    <submittedName>
        <fullName evidence="2">Uncharacterized protein</fullName>
    </submittedName>
</protein>
<dbReference type="Proteomes" id="UP001501102">
    <property type="component" value="Unassembled WGS sequence"/>
</dbReference>
<name>A0ABN3X5M6_STRTU</name>
<sequence>MGPGTEGGGAVGDDAQPQVSHGDDGLRADGGVQGQGLEPGPGVSLGLDPDRGRDLGPGGCIRRDGPGRGAPAGIPGRGGRGRRRRTQQRGGGHPREQPRPQHFPHPPPHADSLYNGLPIQPCSGRDSPDGWNGRSPRHRRVLTPVPRQPVPVSPVPVSRASRPSSTMRRP</sequence>
<reference evidence="2 3" key="1">
    <citation type="journal article" date="2019" name="Int. J. Syst. Evol. Microbiol.">
        <title>The Global Catalogue of Microorganisms (GCM) 10K type strain sequencing project: providing services to taxonomists for standard genome sequencing and annotation.</title>
        <authorList>
            <consortium name="The Broad Institute Genomics Platform"/>
            <consortium name="The Broad Institute Genome Sequencing Center for Infectious Disease"/>
            <person name="Wu L."/>
            <person name="Ma J."/>
        </authorList>
    </citation>
    <scope>NUCLEOTIDE SEQUENCE [LARGE SCALE GENOMIC DNA]</scope>
    <source>
        <strain evidence="2 3">JCM 4087</strain>
    </source>
</reference>
<feature type="region of interest" description="Disordered" evidence="1">
    <location>
        <begin position="1"/>
        <end position="170"/>
    </location>
</feature>
<dbReference type="EMBL" id="BAAAXZ010000133">
    <property type="protein sequence ID" value="GAA2936547.1"/>
    <property type="molecule type" value="Genomic_DNA"/>
</dbReference>